<keyword evidence="1" id="KW-0812">Transmembrane</keyword>
<keyword evidence="1" id="KW-1133">Transmembrane helix</keyword>
<protein>
    <submittedName>
        <fullName evidence="3">Aste57867_23569 protein</fullName>
    </submittedName>
</protein>
<name>A0A485LNV8_9STRA</name>
<dbReference type="EMBL" id="VJMH01007284">
    <property type="protein sequence ID" value="KAF0684473.1"/>
    <property type="molecule type" value="Genomic_DNA"/>
</dbReference>
<reference evidence="2" key="2">
    <citation type="submission" date="2019-06" db="EMBL/GenBank/DDBJ databases">
        <title>Genomics analysis of Aphanomyces spp. identifies a new class of oomycete effector associated with host adaptation.</title>
        <authorList>
            <person name="Gaulin E."/>
        </authorList>
    </citation>
    <scope>NUCLEOTIDE SEQUENCE</scope>
    <source>
        <strain evidence="2">CBS 578.67</strain>
    </source>
</reference>
<dbReference type="AlphaFoldDB" id="A0A485LNV8"/>
<reference evidence="3 4" key="1">
    <citation type="submission" date="2019-03" db="EMBL/GenBank/DDBJ databases">
        <authorList>
            <person name="Gaulin E."/>
            <person name="Dumas B."/>
        </authorList>
    </citation>
    <scope>NUCLEOTIDE SEQUENCE [LARGE SCALE GENOMIC DNA]</scope>
    <source>
        <strain evidence="3">CBS 568.67</strain>
    </source>
</reference>
<dbReference type="EMBL" id="CAADRA010007310">
    <property type="protein sequence ID" value="VFU00214.1"/>
    <property type="molecule type" value="Genomic_DNA"/>
</dbReference>
<dbReference type="Proteomes" id="UP000332933">
    <property type="component" value="Unassembled WGS sequence"/>
</dbReference>
<evidence type="ECO:0000313" key="2">
    <source>
        <dbReference type="EMBL" id="KAF0684473.1"/>
    </source>
</evidence>
<proteinExistence type="predicted"/>
<gene>
    <name evidence="3" type="primary">Aste57867_23569</name>
    <name evidence="2" type="ORF">As57867_023498</name>
    <name evidence="3" type="ORF">ASTE57867_23569</name>
</gene>
<evidence type="ECO:0000256" key="1">
    <source>
        <dbReference type="SAM" id="Phobius"/>
    </source>
</evidence>
<keyword evidence="1" id="KW-0472">Membrane</keyword>
<organism evidence="3 4">
    <name type="scientific">Aphanomyces stellatus</name>
    <dbReference type="NCBI Taxonomy" id="120398"/>
    <lineage>
        <taxon>Eukaryota</taxon>
        <taxon>Sar</taxon>
        <taxon>Stramenopiles</taxon>
        <taxon>Oomycota</taxon>
        <taxon>Saprolegniomycetes</taxon>
        <taxon>Saprolegniales</taxon>
        <taxon>Verrucalvaceae</taxon>
        <taxon>Aphanomyces</taxon>
    </lineage>
</organism>
<keyword evidence="4" id="KW-1185">Reference proteome</keyword>
<accession>A0A485LNV8</accession>
<feature type="transmembrane region" description="Helical" evidence="1">
    <location>
        <begin position="113"/>
        <end position="133"/>
    </location>
</feature>
<feature type="transmembrane region" description="Helical" evidence="1">
    <location>
        <begin position="257"/>
        <end position="278"/>
    </location>
</feature>
<feature type="transmembrane region" description="Helical" evidence="1">
    <location>
        <begin position="218"/>
        <end position="237"/>
    </location>
</feature>
<evidence type="ECO:0000313" key="3">
    <source>
        <dbReference type="EMBL" id="VFU00214.1"/>
    </source>
</evidence>
<evidence type="ECO:0000313" key="4">
    <source>
        <dbReference type="Proteomes" id="UP000332933"/>
    </source>
</evidence>
<sequence>MPKTEAIDDLVPLIAHISIPINSYDTTAAAPTPTSPRSCVCSTLQHSSQGLLAWGHHNSVNNMASLNTLLRAHRSMSQKQLDATLQDIAADSLRAVDKLIEDGREFINTKDTMSFSSVCISTLFCALYLAYFWSKEFVIGRVNSKAHDALAIVLPFLLPEEMATALSLVFLWLKWGVVAWWTDRCRMDGESPQAKVFERHVEQQCLLVGVGAPDMRGAATFITSFWSLFFLIQGAIADRFGTDGDEHGAHPDHRWLVFVYWFLIVYSAALVAFCYLPFVCFTSQLQKEDQESVVATSRAFLFLQRMSKVQDTIVRSIDTRDDVLGDHRMDILRCLRRQTLDVLDDDTVLSHALYVTALSTYDFKTKCVANRGRISELKRQATLHRTEQHALRPLPANTSVWNQPIGCPVCSAFMSVLERLPSPTGHHNSSNAPLSLFSVPVMARQTLKDVFAERSIKDISTLFDCSVVQKKTIYGAVDNDSVVCVGVEIKLMKYYTVSIYFLSETESVFGNGLIYVSVNEMPTKVKLYQGGDNNEQLLTLKQVKEKDRRRAFDKCTMNVADLVALPVEYEE</sequence>